<reference evidence="1 2" key="1">
    <citation type="submission" date="2018-10" db="EMBL/GenBank/DDBJ databases">
        <title>Fifty Aureobasidium pullulans genomes reveal a recombining polyextremotolerant generalist.</title>
        <authorList>
            <person name="Gostincar C."/>
            <person name="Turk M."/>
            <person name="Zajc J."/>
            <person name="Gunde-Cimerman N."/>
        </authorList>
    </citation>
    <scope>NUCLEOTIDE SEQUENCE [LARGE SCALE GENOMIC DNA]</scope>
    <source>
        <strain evidence="1 2">EXF-3403</strain>
    </source>
</reference>
<dbReference type="Proteomes" id="UP000310039">
    <property type="component" value="Unassembled WGS sequence"/>
</dbReference>
<comment type="caution">
    <text evidence="1">The sequence shown here is derived from an EMBL/GenBank/DDBJ whole genome shotgun (WGS) entry which is preliminary data.</text>
</comment>
<accession>A0A4S9XW71</accession>
<evidence type="ECO:0000313" key="1">
    <source>
        <dbReference type="EMBL" id="THZ83617.1"/>
    </source>
</evidence>
<organism evidence="1 2">
    <name type="scientific">Aureobasidium pullulans</name>
    <name type="common">Black yeast</name>
    <name type="synonym">Pullularia pullulans</name>
    <dbReference type="NCBI Taxonomy" id="5580"/>
    <lineage>
        <taxon>Eukaryota</taxon>
        <taxon>Fungi</taxon>
        <taxon>Dikarya</taxon>
        <taxon>Ascomycota</taxon>
        <taxon>Pezizomycotina</taxon>
        <taxon>Dothideomycetes</taxon>
        <taxon>Dothideomycetidae</taxon>
        <taxon>Dothideales</taxon>
        <taxon>Saccotheciaceae</taxon>
        <taxon>Aureobasidium</taxon>
    </lineage>
</organism>
<protein>
    <submittedName>
        <fullName evidence="1">Uncharacterized protein</fullName>
    </submittedName>
</protein>
<dbReference type="EMBL" id="QZBT01000057">
    <property type="protein sequence ID" value="THZ83617.1"/>
    <property type="molecule type" value="Genomic_DNA"/>
</dbReference>
<gene>
    <name evidence="1" type="ORF">D6C84_04845</name>
</gene>
<proteinExistence type="predicted"/>
<evidence type="ECO:0000313" key="2">
    <source>
        <dbReference type="Proteomes" id="UP000310039"/>
    </source>
</evidence>
<dbReference type="AlphaFoldDB" id="A0A4S9XW71"/>
<sequence>MANHSALANDATLSPRAYTDPSVLNDMTTMQFNEWAFSLGDTQTGCYNKGSLPLALATNDTCLLGFWCPNSDDEHPPQMCPPTWQCAVLRANQATCPFAQGDLEPLICPGGSYCPPGG</sequence>
<name>A0A4S9XW71_AURPU</name>